<accession>A0A2P2LCM4</accession>
<dbReference type="EMBL" id="GGEC01035239">
    <property type="protein sequence ID" value="MBX15723.1"/>
    <property type="molecule type" value="Transcribed_RNA"/>
</dbReference>
<proteinExistence type="predicted"/>
<sequence>MQKSSSFNLPWAKSVTNVFRVAELKKQNYMSIENMGVSLSFSLSLRLHRKN</sequence>
<dbReference type="AlphaFoldDB" id="A0A2P2LCM4"/>
<reference evidence="1" key="1">
    <citation type="submission" date="2018-02" db="EMBL/GenBank/DDBJ databases">
        <title>Rhizophora mucronata_Transcriptome.</title>
        <authorList>
            <person name="Meera S.P."/>
            <person name="Sreeshan A."/>
            <person name="Augustine A."/>
        </authorList>
    </citation>
    <scope>NUCLEOTIDE SEQUENCE</scope>
    <source>
        <tissue evidence="1">Leaf</tissue>
    </source>
</reference>
<protein>
    <submittedName>
        <fullName evidence="1">Uncharacterized protein</fullName>
    </submittedName>
</protein>
<organism evidence="1">
    <name type="scientific">Rhizophora mucronata</name>
    <name type="common">Asiatic mangrove</name>
    <dbReference type="NCBI Taxonomy" id="61149"/>
    <lineage>
        <taxon>Eukaryota</taxon>
        <taxon>Viridiplantae</taxon>
        <taxon>Streptophyta</taxon>
        <taxon>Embryophyta</taxon>
        <taxon>Tracheophyta</taxon>
        <taxon>Spermatophyta</taxon>
        <taxon>Magnoliopsida</taxon>
        <taxon>eudicotyledons</taxon>
        <taxon>Gunneridae</taxon>
        <taxon>Pentapetalae</taxon>
        <taxon>rosids</taxon>
        <taxon>fabids</taxon>
        <taxon>Malpighiales</taxon>
        <taxon>Rhizophoraceae</taxon>
        <taxon>Rhizophora</taxon>
    </lineage>
</organism>
<name>A0A2P2LCM4_RHIMU</name>
<evidence type="ECO:0000313" key="1">
    <source>
        <dbReference type="EMBL" id="MBX15723.1"/>
    </source>
</evidence>